<dbReference type="KEGG" id="mema:MMAB1_2015"/>
<dbReference type="Proteomes" id="UP000069850">
    <property type="component" value="Chromosome 1"/>
</dbReference>
<name>A0A0X3BMB9_9EURY</name>
<evidence type="ECO:0000313" key="2">
    <source>
        <dbReference type="EMBL" id="CVK33228.1"/>
    </source>
</evidence>
<gene>
    <name evidence="2" type="ORF">MMAB1_2015</name>
</gene>
<dbReference type="AlphaFoldDB" id="A0A0X3BMB9"/>
<keyword evidence="1" id="KW-0472">Membrane</keyword>
<keyword evidence="1" id="KW-0812">Transmembrane</keyword>
<evidence type="ECO:0000313" key="3">
    <source>
        <dbReference type="Proteomes" id="UP000069850"/>
    </source>
</evidence>
<proteinExistence type="predicted"/>
<keyword evidence="1" id="KW-1133">Transmembrane helix</keyword>
<organism evidence="2 3">
    <name type="scientific">Methanoculleus bourgensis</name>
    <dbReference type="NCBI Taxonomy" id="83986"/>
    <lineage>
        <taxon>Archaea</taxon>
        <taxon>Methanobacteriati</taxon>
        <taxon>Methanobacteriota</taxon>
        <taxon>Stenosarchaea group</taxon>
        <taxon>Methanomicrobia</taxon>
        <taxon>Methanomicrobiales</taxon>
        <taxon>Methanomicrobiaceae</taxon>
        <taxon>Methanoculleus</taxon>
    </lineage>
</organism>
<protein>
    <submittedName>
        <fullName evidence="2">Uncharacterized protein</fullName>
    </submittedName>
</protein>
<evidence type="ECO:0000256" key="1">
    <source>
        <dbReference type="SAM" id="Phobius"/>
    </source>
</evidence>
<accession>A0A0X3BMB9</accession>
<dbReference type="EMBL" id="LT158599">
    <property type="protein sequence ID" value="CVK33228.1"/>
    <property type="molecule type" value="Genomic_DNA"/>
</dbReference>
<feature type="transmembrane region" description="Helical" evidence="1">
    <location>
        <begin position="43"/>
        <end position="60"/>
    </location>
</feature>
<sequence>MQQDGLAPPGERWVMARNAREIAGTPADAVAGSRTFHLTSESLYWYYNCLMCPGTLYLLCR</sequence>
<reference evidence="2 3" key="1">
    <citation type="submission" date="2016-01" db="EMBL/GenBank/DDBJ databases">
        <authorList>
            <person name="Manzoor S."/>
        </authorList>
    </citation>
    <scope>NUCLEOTIDE SEQUENCE [LARGE SCALE GENOMIC DNA]</scope>
    <source>
        <strain evidence="2">Methanoculleus sp MAB1</strain>
    </source>
</reference>